<evidence type="ECO:0000256" key="8">
    <source>
        <dbReference type="RuleBase" id="RU364144"/>
    </source>
</evidence>
<dbReference type="AlphaFoldDB" id="A0A6G1SFW5"/>
<evidence type="ECO:0000256" key="2">
    <source>
        <dbReference type="ARBA" id="ARBA00005716"/>
    </source>
</evidence>
<evidence type="ECO:0000313" key="10">
    <source>
        <dbReference type="EMBL" id="MDE48813.1"/>
    </source>
</evidence>
<keyword evidence="7 8" id="KW-0539">Nucleus</keyword>
<evidence type="ECO:0000256" key="9">
    <source>
        <dbReference type="SAM" id="MobiDB-lite"/>
    </source>
</evidence>
<evidence type="ECO:0000256" key="4">
    <source>
        <dbReference type="ARBA" id="ARBA00023015"/>
    </source>
</evidence>
<dbReference type="GO" id="GO:0003712">
    <property type="term" value="F:transcription coregulator activity"/>
    <property type="evidence" value="ECO:0007669"/>
    <property type="project" value="InterPro"/>
</dbReference>
<sequence>MVRGEEKQFEVTIDRLLEYTKNLKVSLEFFIHKIETEGDKVDWPQVLDSFTSICGQINTLMRFTRDNRSQFIENRVVLPLLLTPDRDEELAKLTENRVFMVNHEMVPCYLRTKPDPEIEEFDKSLQAKASTISPDVAVKQINAMTKLVDNIVNTIKANSTRADTEMSRQSMKPSFENADTNSLIMAISTGKGLTISQHRGKQADPSTGTSKAESSRPGMQKQNVKAPELKTNIKAGM</sequence>
<dbReference type="GO" id="GO:0006357">
    <property type="term" value="P:regulation of transcription by RNA polymerase II"/>
    <property type="evidence" value="ECO:0007669"/>
    <property type="project" value="InterPro"/>
</dbReference>
<comment type="subunit">
    <text evidence="3 8">Component of the Mediator complex.</text>
</comment>
<dbReference type="EMBL" id="GGYP01004042">
    <property type="protein sequence ID" value="MDE48813.1"/>
    <property type="molecule type" value="Transcribed_RNA"/>
</dbReference>
<name>A0A6G1SFW5_9ACAR</name>
<organism evidence="10">
    <name type="scientific">Aceria tosichella</name>
    <name type="common">wheat curl mite</name>
    <dbReference type="NCBI Taxonomy" id="561515"/>
    <lineage>
        <taxon>Eukaryota</taxon>
        <taxon>Metazoa</taxon>
        <taxon>Ecdysozoa</taxon>
        <taxon>Arthropoda</taxon>
        <taxon>Chelicerata</taxon>
        <taxon>Arachnida</taxon>
        <taxon>Acari</taxon>
        <taxon>Acariformes</taxon>
        <taxon>Trombidiformes</taxon>
        <taxon>Prostigmata</taxon>
        <taxon>Eupodina</taxon>
        <taxon>Eriophyoidea</taxon>
        <taxon>Eriophyidae</taxon>
        <taxon>Eriophyinae</taxon>
        <taxon>Aceriini</taxon>
        <taxon>Aceria</taxon>
    </lineage>
</organism>
<comment type="subcellular location">
    <subcellularLocation>
        <location evidence="1 8">Nucleus</location>
    </subcellularLocation>
</comment>
<comment type="similarity">
    <text evidence="2 8">Belongs to the Mediator complex subunit 8 family.</text>
</comment>
<feature type="region of interest" description="Disordered" evidence="9">
    <location>
        <begin position="193"/>
        <end position="237"/>
    </location>
</feature>
<accession>A0A6G1SFW5</accession>
<keyword evidence="4 8" id="KW-0805">Transcription regulation</keyword>
<dbReference type="GO" id="GO:0070847">
    <property type="term" value="C:core mediator complex"/>
    <property type="evidence" value="ECO:0007669"/>
    <property type="project" value="TreeGrafter"/>
</dbReference>
<dbReference type="PANTHER" id="PTHR13074:SF9">
    <property type="entry name" value="MEDIATOR OF RNA POLYMERASE II TRANSCRIPTION SUBUNIT 8"/>
    <property type="match status" value="1"/>
</dbReference>
<gene>
    <name evidence="10" type="primary">med8</name>
    <name evidence="8" type="synonym">MED8</name>
    <name evidence="10" type="ORF">g.17566</name>
</gene>
<protein>
    <recommendedName>
        <fullName evidence="8">Mediator of RNA polymerase II transcription subunit 8</fullName>
    </recommendedName>
    <alternativeName>
        <fullName evidence="8">Mediator complex subunit 8</fullName>
    </alternativeName>
</protein>
<evidence type="ECO:0000256" key="5">
    <source>
        <dbReference type="ARBA" id="ARBA00023159"/>
    </source>
</evidence>
<dbReference type="InterPro" id="IPR019364">
    <property type="entry name" value="Mediatior_Med8_fun/met"/>
</dbReference>
<dbReference type="PANTHER" id="PTHR13074">
    <property type="entry name" value="MEDIATOR OF RNA POLYMERASE II TRANSCRIPTION SUBUNIT 8"/>
    <property type="match status" value="1"/>
</dbReference>
<evidence type="ECO:0000256" key="3">
    <source>
        <dbReference type="ARBA" id="ARBA00011837"/>
    </source>
</evidence>
<dbReference type="Pfam" id="PF10232">
    <property type="entry name" value="Med8"/>
    <property type="match status" value="1"/>
</dbReference>
<evidence type="ECO:0000256" key="7">
    <source>
        <dbReference type="ARBA" id="ARBA00023242"/>
    </source>
</evidence>
<reference evidence="10" key="1">
    <citation type="submission" date="2018-10" db="EMBL/GenBank/DDBJ databases">
        <title>Transcriptome assembly of Aceria tosichella (Wheat curl mite) Type 2.</title>
        <authorList>
            <person name="Scully E.D."/>
            <person name="Geib S.M."/>
            <person name="Palmer N.A."/>
            <person name="Gupta A.K."/>
            <person name="Sarath G."/>
            <person name="Tatineni S."/>
        </authorList>
    </citation>
    <scope>NUCLEOTIDE SEQUENCE</scope>
    <source>
        <strain evidence="10">LincolnNE</strain>
    </source>
</reference>
<proteinExistence type="inferred from homology"/>
<comment type="function">
    <text evidence="8">Component of the Mediator complex, a coactivator involved in the regulated transcription of nearly all RNA polymerase II-dependent genes. Mediator functions as a bridge to convey information from gene-specific regulatory proteins to the basal RNA polymerase II transcription machinery. Mediator is recruited to promoters by direct interactions with regulatory proteins and serves as a scaffold for the assembly of a functional preinitiation complex with RNA polymerase II and the general transcription factors.</text>
</comment>
<evidence type="ECO:0000256" key="6">
    <source>
        <dbReference type="ARBA" id="ARBA00023163"/>
    </source>
</evidence>
<evidence type="ECO:0000256" key="1">
    <source>
        <dbReference type="ARBA" id="ARBA00004123"/>
    </source>
</evidence>
<dbReference type="GO" id="GO:0016592">
    <property type="term" value="C:mediator complex"/>
    <property type="evidence" value="ECO:0007669"/>
    <property type="project" value="InterPro"/>
</dbReference>
<keyword evidence="6 8" id="KW-0804">Transcription</keyword>
<dbReference type="GO" id="GO:0000978">
    <property type="term" value="F:RNA polymerase II cis-regulatory region sequence-specific DNA binding"/>
    <property type="evidence" value="ECO:0007669"/>
    <property type="project" value="TreeGrafter"/>
</dbReference>
<keyword evidence="5 8" id="KW-0010">Activator</keyword>